<dbReference type="AlphaFoldDB" id="A0A1B1Y295"/>
<evidence type="ECO:0000256" key="5">
    <source>
        <dbReference type="ARBA" id="ARBA00023065"/>
    </source>
</evidence>
<keyword evidence="11" id="KW-1185">Reference proteome</keyword>
<evidence type="ECO:0000256" key="4">
    <source>
        <dbReference type="ARBA" id="ARBA00022448"/>
    </source>
</evidence>
<dbReference type="GO" id="GO:0046933">
    <property type="term" value="F:proton-transporting ATP synthase activity, rotational mechanism"/>
    <property type="evidence" value="ECO:0007669"/>
    <property type="project" value="InterPro"/>
</dbReference>
<keyword evidence="8" id="KW-0066">ATP synthesis</keyword>
<evidence type="ECO:0000313" key="11">
    <source>
        <dbReference type="Proteomes" id="UP000092967"/>
    </source>
</evidence>
<dbReference type="GO" id="GO:0012505">
    <property type="term" value="C:endomembrane system"/>
    <property type="evidence" value="ECO:0007669"/>
    <property type="project" value="UniProtKB-SubCell"/>
</dbReference>
<dbReference type="EMBL" id="CP014224">
    <property type="protein sequence ID" value="ANW94891.1"/>
    <property type="molecule type" value="Genomic_DNA"/>
</dbReference>
<dbReference type="OrthoDB" id="5294255at2"/>
<keyword evidence="6" id="KW-0472">Membrane</keyword>
<evidence type="ECO:0000256" key="8">
    <source>
        <dbReference type="ARBA" id="ARBA00023310"/>
    </source>
</evidence>
<dbReference type="PANTHER" id="PTHR13822:SF10">
    <property type="entry name" value="ATP SYNTHASE EPSILON CHAIN, CHLOROPLASTIC"/>
    <property type="match status" value="1"/>
</dbReference>
<keyword evidence="4" id="KW-0813">Transport</keyword>
<dbReference type="InterPro" id="IPR036771">
    <property type="entry name" value="ATPsynth_dsu/esu_N"/>
</dbReference>
<dbReference type="Pfam" id="PF02823">
    <property type="entry name" value="ATP-synt_DE_N"/>
    <property type="match status" value="1"/>
</dbReference>
<dbReference type="InterPro" id="IPR001469">
    <property type="entry name" value="ATP_synth_F1_dsu/esu"/>
</dbReference>
<gene>
    <name evidence="10" type="ORF">AXE80_00655</name>
</gene>
<feature type="domain" description="ATP synthase F1 complex delta/epsilon subunit N-terminal" evidence="9">
    <location>
        <begin position="1"/>
        <end position="67"/>
    </location>
</feature>
<keyword evidence="7" id="KW-0139">CF(1)</keyword>
<evidence type="ECO:0000256" key="2">
    <source>
        <dbReference type="ARBA" id="ARBA00004184"/>
    </source>
</evidence>
<dbReference type="CDD" id="cd12152">
    <property type="entry name" value="F1-ATPase_delta"/>
    <property type="match status" value="1"/>
</dbReference>
<evidence type="ECO:0000256" key="3">
    <source>
        <dbReference type="ARBA" id="ARBA00005712"/>
    </source>
</evidence>
<evidence type="ECO:0000256" key="7">
    <source>
        <dbReference type="ARBA" id="ARBA00023196"/>
    </source>
</evidence>
<evidence type="ECO:0000256" key="1">
    <source>
        <dbReference type="ARBA" id="ARBA00003543"/>
    </source>
</evidence>
<name>A0A1B1Y295_9FLAO</name>
<dbReference type="Gene3D" id="2.60.15.10">
    <property type="entry name" value="F0F1 ATP synthase delta/epsilon subunit, N-terminal"/>
    <property type="match status" value="1"/>
</dbReference>
<sequence length="97" mass="10616">MYLEIVSPEAVLFSSKVDSVSVPGIQGEFQMLNNHAPIVSVLGKGVVKIHVHTQEHLELDNMSGIIEPHADDDKVLTIKIKSGTIEMKDNRAIILAD</sequence>
<dbReference type="RefSeq" id="WP_068823996.1">
    <property type="nucleotide sequence ID" value="NZ_CP014224.1"/>
</dbReference>
<evidence type="ECO:0000259" key="9">
    <source>
        <dbReference type="Pfam" id="PF02823"/>
    </source>
</evidence>
<organism evidence="10 11">
    <name type="scientific">Wenyingzhuangia fucanilytica</name>
    <dbReference type="NCBI Taxonomy" id="1790137"/>
    <lineage>
        <taxon>Bacteria</taxon>
        <taxon>Pseudomonadati</taxon>
        <taxon>Bacteroidota</taxon>
        <taxon>Flavobacteriia</taxon>
        <taxon>Flavobacteriales</taxon>
        <taxon>Flavobacteriaceae</taxon>
        <taxon>Wenyingzhuangia</taxon>
    </lineage>
</organism>
<keyword evidence="5" id="KW-0406">Ion transport</keyword>
<dbReference type="SUPFAM" id="SSF51344">
    <property type="entry name" value="Epsilon subunit of F1F0-ATP synthase N-terminal domain"/>
    <property type="match status" value="1"/>
</dbReference>
<reference evidence="10 11" key="1">
    <citation type="submission" date="2016-02" db="EMBL/GenBank/DDBJ databases">
        <authorList>
            <person name="Wen L."/>
            <person name="He K."/>
            <person name="Yang H."/>
        </authorList>
    </citation>
    <scope>NUCLEOTIDE SEQUENCE [LARGE SCALE GENOMIC DNA]</scope>
    <source>
        <strain evidence="10 11">CZ1127</strain>
    </source>
</reference>
<evidence type="ECO:0000256" key="6">
    <source>
        <dbReference type="ARBA" id="ARBA00023136"/>
    </source>
</evidence>
<dbReference type="STRING" id="1790137.AXE80_00655"/>
<dbReference type="PANTHER" id="PTHR13822">
    <property type="entry name" value="ATP SYNTHASE DELTA/EPSILON CHAIN"/>
    <property type="match status" value="1"/>
</dbReference>
<comment type="subcellular location">
    <subcellularLocation>
        <location evidence="2">Endomembrane system</location>
        <topology evidence="2">Peripheral membrane protein</topology>
    </subcellularLocation>
</comment>
<dbReference type="GO" id="GO:0045259">
    <property type="term" value="C:proton-transporting ATP synthase complex"/>
    <property type="evidence" value="ECO:0007669"/>
    <property type="project" value="UniProtKB-KW"/>
</dbReference>
<protein>
    <submittedName>
        <fullName evidence="10">ATP synthase subunit delta</fullName>
    </submittedName>
</protein>
<comment type="similarity">
    <text evidence="3">Belongs to the ATPase epsilon chain family.</text>
</comment>
<proteinExistence type="inferred from homology"/>
<dbReference type="KEGG" id="wfu:AXE80_00655"/>
<accession>A0A1B1Y295</accession>
<dbReference type="Proteomes" id="UP000092967">
    <property type="component" value="Chromosome"/>
</dbReference>
<evidence type="ECO:0000313" key="10">
    <source>
        <dbReference type="EMBL" id="ANW94891.1"/>
    </source>
</evidence>
<comment type="function">
    <text evidence="1">Produces ATP from ADP in the presence of a proton gradient across the membrane.</text>
</comment>
<dbReference type="InterPro" id="IPR020546">
    <property type="entry name" value="ATP_synth_F1_dsu/esu_N"/>
</dbReference>